<evidence type="ECO:0000259" key="3">
    <source>
        <dbReference type="Pfam" id="PF13579"/>
    </source>
</evidence>
<sequence length="409" mass="43850">MRLGVLSQWFAPEPGGGAVPTVLANGLVDRGHDVQVVTGFPNYPTGRIYPGYRQGLHVRETLRPSLDVRRVPLYASHDQRAARRSLNYLSFAGSAAAIGARDLSDRDAMWVFNSPATVPLVARRVRRRYGVPYLLHIMDVWPDSVIESGMVDQGRAAARVGDALSALVRRGYDAASRIALTSPGQRDLLVSRGVPADLLEYCPVWADEAIFSPRPADRSVLPEAARDARVVLMYAGALGHVQGLDAAVRAASEVRDTGLHFVVVGSGIADEGLRALARDLGATNVHFMGRRAPEEMGDLSSAADVHLVSLVDTPLMRVTMPSKLPSVLALARPVVLNGAGDAARVITESGAGIVAPSPDALADVLRQVAACDRSELQSWGAVGLDYYRREFSLSRGVAHVESMLADIAR</sequence>
<accession>A0ABP8Z990</accession>
<dbReference type="PANTHER" id="PTHR12526">
    <property type="entry name" value="GLYCOSYLTRANSFERASE"/>
    <property type="match status" value="1"/>
</dbReference>
<dbReference type="EMBL" id="BAABKN010000023">
    <property type="protein sequence ID" value="GAA4749391.1"/>
    <property type="molecule type" value="Genomic_DNA"/>
</dbReference>
<keyword evidence="5" id="KW-1185">Reference proteome</keyword>
<reference evidence="5" key="1">
    <citation type="journal article" date="2019" name="Int. J. Syst. Evol. Microbiol.">
        <title>The Global Catalogue of Microorganisms (GCM) 10K type strain sequencing project: providing services to taxonomists for standard genome sequencing and annotation.</title>
        <authorList>
            <consortium name="The Broad Institute Genomics Platform"/>
            <consortium name="The Broad Institute Genome Sequencing Center for Infectious Disease"/>
            <person name="Wu L."/>
            <person name="Ma J."/>
        </authorList>
    </citation>
    <scope>NUCLEOTIDE SEQUENCE [LARGE SCALE GENOMIC DNA]</scope>
    <source>
        <strain evidence="5">JCM 18532</strain>
    </source>
</reference>
<name>A0ABP8Z990_9ACTN</name>
<dbReference type="RefSeq" id="WP_345528521.1">
    <property type="nucleotide sequence ID" value="NZ_BAABKN010000023.1"/>
</dbReference>
<dbReference type="SUPFAM" id="SSF53756">
    <property type="entry name" value="UDP-Glycosyltransferase/glycogen phosphorylase"/>
    <property type="match status" value="1"/>
</dbReference>
<dbReference type="CDD" id="cd03794">
    <property type="entry name" value="GT4_WbuB-like"/>
    <property type="match status" value="1"/>
</dbReference>
<feature type="domain" description="Glycosyltransferase subfamily 4-like N-terminal" evidence="3">
    <location>
        <begin position="17"/>
        <end position="205"/>
    </location>
</feature>
<evidence type="ECO:0000256" key="1">
    <source>
        <dbReference type="ARBA" id="ARBA00022676"/>
    </source>
</evidence>
<dbReference type="InterPro" id="IPR028098">
    <property type="entry name" value="Glyco_trans_4-like_N"/>
</dbReference>
<gene>
    <name evidence="4" type="ORF">GCM10023350_38110</name>
</gene>
<evidence type="ECO:0000256" key="2">
    <source>
        <dbReference type="ARBA" id="ARBA00022679"/>
    </source>
</evidence>
<dbReference type="Gene3D" id="3.40.50.2000">
    <property type="entry name" value="Glycogen Phosphorylase B"/>
    <property type="match status" value="2"/>
</dbReference>
<evidence type="ECO:0000313" key="4">
    <source>
        <dbReference type="EMBL" id="GAA4749391.1"/>
    </source>
</evidence>
<dbReference type="Pfam" id="PF13579">
    <property type="entry name" value="Glyco_trans_4_4"/>
    <property type="match status" value="1"/>
</dbReference>
<organism evidence="4 5">
    <name type="scientific">Nocardioides endophyticus</name>
    <dbReference type="NCBI Taxonomy" id="1353775"/>
    <lineage>
        <taxon>Bacteria</taxon>
        <taxon>Bacillati</taxon>
        <taxon>Actinomycetota</taxon>
        <taxon>Actinomycetes</taxon>
        <taxon>Propionibacteriales</taxon>
        <taxon>Nocardioidaceae</taxon>
        <taxon>Nocardioides</taxon>
    </lineage>
</organism>
<proteinExistence type="predicted"/>
<keyword evidence="2" id="KW-0808">Transferase</keyword>
<dbReference type="Pfam" id="PF13692">
    <property type="entry name" value="Glyco_trans_1_4"/>
    <property type="match status" value="1"/>
</dbReference>
<protein>
    <submittedName>
        <fullName evidence="4">Glycosyltransferase family 4 protein</fullName>
    </submittedName>
</protein>
<comment type="caution">
    <text evidence="4">The sequence shown here is derived from an EMBL/GenBank/DDBJ whole genome shotgun (WGS) entry which is preliminary data.</text>
</comment>
<keyword evidence="1" id="KW-0328">Glycosyltransferase</keyword>
<dbReference type="Proteomes" id="UP001499882">
    <property type="component" value="Unassembled WGS sequence"/>
</dbReference>
<evidence type="ECO:0000313" key="5">
    <source>
        <dbReference type="Proteomes" id="UP001499882"/>
    </source>
</evidence>